<proteinExistence type="predicted"/>
<name>A0A7X0D3N1_9ACTN</name>
<reference evidence="1 2" key="1">
    <citation type="submission" date="2020-08" db="EMBL/GenBank/DDBJ databases">
        <title>Sequencing the genomes of 1000 actinobacteria strains.</title>
        <authorList>
            <person name="Klenk H.-P."/>
        </authorList>
    </citation>
    <scope>NUCLEOTIDE SEQUENCE [LARGE SCALE GENOMIC DNA]</scope>
    <source>
        <strain evidence="1 2">DSM 46659</strain>
    </source>
</reference>
<dbReference type="Proteomes" id="UP000546642">
    <property type="component" value="Unassembled WGS sequence"/>
</dbReference>
<evidence type="ECO:0000313" key="1">
    <source>
        <dbReference type="EMBL" id="MBB6170225.1"/>
    </source>
</evidence>
<evidence type="ECO:0000313" key="2">
    <source>
        <dbReference type="Proteomes" id="UP000546642"/>
    </source>
</evidence>
<gene>
    <name evidence="1" type="ORF">HNR23_000285</name>
</gene>
<accession>A0A7X0D3N1</accession>
<dbReference type="EMBL" id="JACHDS010000001">
    <property type="protein sequence ID" value="MBB6170225.1"/>
    <property type="molecule type" value="Genomic_DNA"/>
</dbReference>
<comment type="caution">
    <text evidence="1">The sequence shown here is derived from an EMBL/GenBank/DDBJ whole genome shotgun (WGS) entry which is preliminary data.</text>
</comment>
<keyword evidence="2" id="KW-1185">Reference proteome</keyword>
<sequence>MILPQLPPGHLGTVFTEVRQAAEDLGCSLSWYRTRDGWRFTLTDHTTGTKRTYPYLAQVQAHLHRVQGERN</sequence>
<dbReference type="AlphaFoldDB" id="A0A7X0D3N1"/>
<dbReference type="RefSeq" id="WP_184072727.1">
    <property type="nucleotide sequence ID" value="NZ_JACHDS010000001.1"/>
</dbReference>
<protein>
    <submittedName>
        <fullName evidence="1">Uncharacterized protein</fullName>
    </submittedName>
</protein>
<organism evidence="1 2">
    <name type="scientific">Nocardiopsis mwathae</name>
    <dbReference type="NCBI Taxonomy" id="1472723"/>
    <lineage>
        <taxon>Bacteria</taxon>
        <taxon>Bacillati</taxon>
        <taxon>Actinomycetota</taxon>
        <taxon>Actinomycetes</taxon>
        <taxon>Streptosporangiales</taxon>
        <taxon>Nocardiopsidaceae</taxon>
        <taxon>Nocardiopsis</taxon>
    </lineage>
</organism>